<feature type="domain" description="VWFA" evidence="8">
    <location>
        <begin position="471"/>
        <end position="644"/>
    </location>
</feature>
<dbReference type="PANTHER" id="PTHR24020:SF13">
    <property type="entry name" value="COLLAGEN ALPHA-3(VI) CHAIN"/>
    <property type="match status" value="1"/>
</dbReference>
<evidence type="ECO:0000256" key="1">
    <source>
        <dbReference type="ARBA" id="ARBA00004498"/>
    </source>
</evidence>
<evidence type="ECO:0000313" key="9">
    <source>
        <dbReference type="EMBL" id="MBN3321498.1"/>
    </source>
</evidence>
<feature type="domain" description="VWFA" evidence="8">
    <location>
        <begin position="856"/>
        <end position="1028"/>
    </location>
</feature>
<dbReference type="Pfam" id="PF00092">
    <property type="entry name" value="VWA"/>
    <property type="match status" value="13"/>
</dbReference>
<feature type="non-terminal residue" evidence="9">
    <location>
        <position position="1"/>
    </location>
</feature>
<evidence type="ECO:0000256" key="7">
    <source>
        <dbReference type="ARBA" id="ARBA00023119"/>
    </source>
</evidence>
<evidence type="ECO:0000256" key="5">
    <source>
        <dbReference type="ARBA" id="ARBA00022737"/>
    </source>
</evidence>
<evidence type="ECO:0000256" key="4">
    <source>
        <dbReference type="ARBA" id="ARBA00022729"/>
    </source>
</evidence>
<keyword evidence="7" id="KW-0176">Collagen</keyword>
<keyword evidence="2" id="KW-0964">Secreted</keyword>
<evidence type="ECO:0000256" key="6">
    <source>
        <dbReference type="ARBA" id="ARBA00022889"/>
    </source>
</evidence>
<feature type="domain" description="VWFA" evidence="8">
    <location>
        <begin position="1456"/>
        <end position="1748"/>
    </location>
</feature>
<keyword evidence="5" id="KW-0677">Repeat</keyword>
<sequence>MPYLGGGTRTGLGLEYLIKKHLTEAAGSRASEGVPQIVIVLTDGRSQDDVIPPSAVLKLANVDMFAVGVQHAVEWELKEIASKPFDTHVYNVDTFSALHGIVQELVGNVYAAAASPALAEAKGVIKDVTAQESADLIFLIDGSENVGAANFPSVRDLVLNIIENLDVGSDAVRIAVVQYSKDVQIMFYLNSYDTKSDILDAVKGLSFKGGNEANLGAAVESVVQNIFTPEAGSRAEEGVPQALVIISAGPPSDDVIEAEKALKQASIITFGIGAGGEGEAELENLATDRSFVFSAPSFSTIGELRDQLLPYINGVAQRTIVLQSEIIEALVVEPRDIIFLIDGTQNMGGTNFMAIREFIKKFVSTLPIGPDKLLMLFSAKASTDSFLSQVEELKKMSVLTVAAGGKNADEQELKKIAFDESMVFIYKDFRVLSRNPEKLVSPLTTLSGVLPEETPTGVIVTTVETLRVVRDIVFLVDGSSYVGDTNLPYVRDFISEIVRRLDVHPERVRIGLLQFSDAPRTEFYLNTYSTQQEVLESIARLSLTGGTSLKTGAALEFTLKNHFQPTAGSRKNQGVQQVIVLITGGVSQDEVKSVADLLAVNNILTYAVGAERADRAFLETAAFVPQLAYYEYSFSGLPNIVSQIMTPLITVVGDVSVTEKKDVVFLVDSSDGAGADFPYIRDLILKVVSALDVGSDKVRISVVQYSEKPNPEFYLNSYSTKEQVVGAVNALRLRGGRTLNTGAALTFVKEVILTPFYGSRISENVPQILIVLSTGQSRDNVRAPASSLKTAGVVPFGIGVKNADRSQIEAISHNPSFTFLAAGFNELNQIQERLSYYVALPREKLVDILSQELKRDVVFLLDGSDDTRSGFPAIQEFVERVVENLNVEESKDRVAVIQYSNDPAPNFYLNTYSTKEDVINTIRRLRHKGGRPLNTGAALRFVRDHVFTASAGSRHLERIPQILIFLTSGRSTDDVRGPASALKGLGVVPFGIGVSNADPRELEVIAYTPNYVYPVPELSDLQAVHQQLVSTVKSVSRGTDDTVIPESPEVVVEVDTAERDVVFLLDGSDDTRNGFPAMRDFVQRVVENLNVEGNKDRVAVIQYSNDAAANFYLNTYTTKEDVINTIRGLRHKGGRPLNTGAALRFVKDNVYTPSAGSRRLEGVPQMLILISGGRSSDDILSSVLEIKGAGIVPFSIGIQNADTLELQTVSHVPDFALFVSDFDDLKSIQNQFLSMIKTVSQQQRPQQPTVIVGQRDVVFLLDGSDYTRNGFPAMRDFVQRVVEKLNVEEGKDRVAVVQYSDDSAANFYLNSYSTKEDVINSVKGLKHKGGRPLNTGAALQFVKASVFAASAGSRRLEGVPQLLILLTGGRSRDDVRSAVTVMKTAGIVSLVIGTKNADTLEIQTISHEPRYAFSIPDFPDIPSIQQHLLTAMASAAQLKSPESTTVIVETEGKQRDIVFLLDGSDDSRSGFPAMRDFVRRVVENLDVEESRDRVAVIQYSNDAAANFYLNTYSTKDDVMNTIRGLRQKGGRPLNTGAALQFVKDNVFTPSAGSRRLEGVPQMLILLTGGRSRDDIRGPVTALKGIGVIPLVTHILIYFVVDAESTKRDVVFLLDGSDDVRLGFEAIRSFVERIVENLNVEENKDRVSVVQYSNNPAANFYLNSYSTKDDVLNALRGLTYKGGRPLNTGAALQDDVKRPAASLRNSAIVSFGIGIGNADTQEMEAISYKPGFTLSVSDFDRLESIQQQLFSVLKRGILQQKKEFPYIIVEGNAVRRDVVFLLDGSDYTRNGFPAMRDFIQRVVEKLRVDENKDRVAVVQFSNDPAANFYLNTYSTKEDVINSVKGLRHKGGRPLNTGAALQFVKDSVFTASAGSRRPEGVPQIVVVLAGGRSSDSVEAPAAALKELGVLIFAIGTRSSDSRELQKITYDPSYALSVSEFSDLPAVQEQLLSSVNTVVVEITPGTPTVLVEGDAVRRDVVFVLDGSDYTRNGFPAMRDFVQRVVEKLRVDENKDRVAVVQYSNDPAANFYLNTYSTKEDVINSVKGLRHKGGRPLNTGAALQFVKDSVFTASAGSRRPEGVPQIVVVLAGGRSSDSVEAPAAALKELGVLIFAIGTRSSDSRELQKITYDPSYALSVSEFSDLPAVQEQLLSSVNTVVVEITPGTPTVLVEGDAVRRDVVFLLDGSDYTRNGFPAMRDFVQRVVEKLRVDENKDRVAVVQYSNDPAANFYLNTYSTKEDVINSVKGLRHKGGRPLNTGAALQFVKDSVFTASAGSRRPEGVPQIVVVLAGGRSSDSVEAPAAALKELGVLIFAIGTRSSDSRELQKITYDPSYALSVSEFSDLPAVQEQLLSSVNTVVVEITPGTPTVLGKKSRSIEKYVLLVVQVLL</sequence>
<evidence type="ECO:0000259" key="8">
    <source>
        <dbReference type="PROSITE" id="PS50234"/>
    </source>
</evidence>
<comment type="caution">
    <text evidence="9">The sequence shown here is derived from an EMBL/GenBank/DDBJ whole genome shotgun (WGS) entry which is preliminary data.</text>
</comment>
<proteinExistence type="predicted"/>
<gene>
    <name evidence="9" type="primary">Col6a3_1</name>
    <name evidence="9" type="ORF">GTO95_0009296</name>
</gene>
<dbReference type="GO" id="GO:0007155">
    <property type="term" value="P:cell adhesion"/>
    <property type="evidence" value="ECO:0007669"/>
    <property type="project" value="UniProtKB-KW"/>
</dbReference>
<feature type="domain" description="VWFA" evidence="8">
    <location>
        <begin position="1976"/>
        <end position="2152"/>
    </location>
</feature>
<dbReference type="GO" id="GO:0005615">
    <property type="term" value="C:extracellular space"/>
    <property type="evidence" value="ECO:0007669"/>
    <property type="project" value="TreeGrafter"/>
</dbReference>
<reference evidence="9" key="1">
    <citation type="journal article" date="2021" name="Cell">
        <title>Tracing the genetic footprints of vertebrate landing in non-teleost ray-finned fishes.</title>
        <authorList>
            <person name="Bi X."/>
            <person name="Wang K."/>
            <person name="Yang L."/>
            <person name="Pan H."/>
            <person name="Jiang H."/>
            <person name="Wei Q."/>
            <person name="Fang M."/>
            <person name="Yu H."/>
            <person name="Zhu C."/>
            <person name="Cai Y."/>
            <person name="He Y."/>
            <person name="Gan X."/>
            <person name="Zeng H."/>
            <person name="Yu D."/>
            <person name="Zhu Y."/>
            <person name="Jiang H."/>
            <person name="Qiu Q."/>
            <person name="Yang H."/>
            <person name="Zhang Y.E."/>
            <person name="Wang W."/>
            <person name="Zhu M."/>
            <person name="He S."/>
            <person name="Zhang G."/>
        </authorList>
    </citation>
    <scope>NUCLEOTIDE SEQUENCE</scope>
    <source>
        <strain evidence="9">Allg_001</strain>
    </source>
</reference>
<feature type="domain" description="VWFA" evidence="8">
    <location>
        <begin position="1256"/>
        <end position="1428"/>
    </location>
</feature>
<evidence type="ECO:0000256" key="3">
    <source>
        <dbReference type="ARBA" id="ARBA00022530"/>
    </source>
</evidence>
<comment type="subcellular location">
    <subcellularLocation>
        <location evidence="1">Secreted</location>
        <location evidence="1">Extracellular space</location>
        <location evidence="1">Extracellular matrix</location>
    </subcellularLocation>
</comment>
<evidence type="ECO:0000256" key="2">
    <source>
        <dbReference type="ARBA" id="ARBA00022525"/>
    </source>
</evidence>
<dbReference type="InterPro" id="IPR050525">
    <property type="entry name" value="ECM_Assembly_Org"/>
</dbReference>
<feature type="domain" description="VWFA" evidence="8">
    <location>
        <begin position="2176"/>
        <end position="2352"/>
    </location>
</feature>
<accession>A0A8J7TFP2</accession>
<feature type="domain" description="VWFA" evidence="8">
    <location>
        <begin position="1776"/>
        <end position="1952"/>
    </location>
</feature>
<dbReference type="Proteomes" id="UP000736164">
    <property type="component" value="Unassembled WGS sequence"/>
</dbReference>
<keyword evidence="3" id="KW-0272">Extracellular matrix</keyword>
<keyword evidence="4" id="KW-0732">Signal</keyword>
<dbReference type="FunFam" id="3.40.50.410:FF:000003">
    <property type="entry name" value="Collagen type VI alpha 3 chain"/>
    <property type="match status" value="10"/>
</dbReference>
<evidence type="ECO:0000313" key="10">
    <source>
        <dbReference type="Proteomes" id="UP000736164"/>
    </source>
</evidence>
<dbReference type="InterPro" id="IPR002035">
    <property type="entry name" value="VWF_A"/>
</dbReference>
<dbReference type="PRINTS" id="PR00453">
    <property type="entry name" value="VWFADOMAIN"/>
</dbReference>
<dbReference type="EMBL" id="JAAWVO010055367">
    <property type="protein sequence ID" value="MBN3321498.1"/>
    <property type="molecule type" value="Genomic_DNA"/>
</dbReference>
<feature type="domain" description="VWFA" evidence="8">
    <location>
        <begin position="135"/>
        <end position="308"/>
    </location>
</feature>
<keyword evidence="6" id="KW-0130">Cell adhesion</keyword>
<feature type="non-terminal residue" evidence="9">
    <location>
        <position position="2386"/>
    </location>
</feature>
<feature type="domain" description="VWFA" evidence="8">
    <location>
        <begin position="1060"/>
        <end position="1232"/>
    </location>
</feature>
<organism evidence="9 10">
    <name type="scientific">Atractosteus spatula</name>
    <name type="common">Alligator gar</name>
    <name type="synonym">Lepisosteus spatula</name>
    <dbReference type="NCBI Taxonomy" id="7917"/>
    <lineage>
        <taxon>Eukaryota</taxon>
        <taxon>Metazoa</taxon>
        <taxon>Chordata</taxon>
        <taxon>Craniata</taxon>
        <taxon>Vertebrata</taxon>
        <taxon>Euteleostomi</taxon>
        <taxon>Actinopterygii</taxon>
        <taxon>Neopterygii</taxon>
        <taxon>Holostei</taxon>
        <taxon>Semionotiformes</taxon>
        <taxon>Lepisosteidae</taxon>
        <taxon>Atractosteus</taxon>
    </lineage>
</organism>
<feature type="domain" description="VWFA" evidence="8">
    <location>
        <begin position="1"/>
        <end position="105"/>
    </location>
</feature>
<dbReference type="SMART" id="SM00327">
    <property type="entry name" value="VWA"/>
    <property type="match status" value="12"/>
</dbReference>
<keyword evidence="10" id="KW-1185">Reference proteome</keyword>
<dbReference type="SUPFAM" id="SSF53300">
    <property type="entry name" value="vWA-like"/>
    <property type="match status" value="13"/>
</dbReference>
<name>A0A8J7TFP2_ATRSP</name>
<dbReference type="Gene3D" id="3.40.50.410">
    <property type="entry name" value="von Willebrand factor, type A domain"/>
    <property type="match status" value="15"/>
</dbReference>
<dbReference type="PANTHER" id="PTHR24020">
    <property type="entry name" value="COLLAGEN ALPHA"/>
    <property type="match status" value="1"/>
</dbReference>
<dbReference type="GO" id="GO:0005581">
    <property type="term" value="C:collagen trimer"/>
    <property type="evidence" value="ECO:0007669"/>
    <property type="project" value="UniProtKB-KW"/>
</dbReference>
<dbReference type="PROSITE" id="PS50234">
    <property type="entry name" value="VWFA"/>
    <property type="match status" value="12"/>
</dbReference>
<feature type="domain" description="VWFA" evidence="8">
    <location>
        <begin position="336"/>
        <end position="386"/>
    </location>
</feature>
<dbReference type="InterPro" id="IPR036465">
    <property type="entry name" value="vWFA_dom_sf"/>
</dbReference>
<protein>
    <submittedName>
        <fullName evidence="9">CO6A3 protein</fullName>
    </submittedName>
</protein>
<feature type="domain" description="VWFA" evidence="8">
    <location>
        <begin position="662"/>
        <end position="834"/>
    </location>
</feature>